<dbReference type="EMBL" id="BROH01000001">
    <property type="protein sequence ID" value="GKY86721.1"/>
    <property type="molecule type" value="Genomic_DNA"/>
</dbReference>
<comment type="caution">
    <text evidence="2">The sequence shown here is derived from an EMBL/GenBank/DDBJ whole genome shotgun (WGS) entry which is preliminary data.</text>
</comment>
<evidence type="ECO:0000259" key="1">
    <source>
        <dbReference type="Pfam" id="PF01261"/>
    </source>
</evidence>
<dbReference type="InterPro" id="IPR050312">
    <property type="entry name" value="IolE/XylAMocC-like"/>
</dbReference>
<reference evidence="2" key="1">
    <citation type="journal article" date="2023" name="Int. J. Syst. Evol. Microbiol.">
        <title>Sinisalibacter aestuarii sp. nov., isolated from estuarine sediment of the Arakawa River.</title>
        <authorList>
            <person name="Arafat S.T."/>
            <person name="Hirano S."/>
            <person name="Sato A."/>
            <person name="Takeuchi K."/>
            <person name="Yasuda T."/>
            <person name="Terahara T."/>
            <person name="Hamada M."/>
            <person name="Kobayashi T."/>
        </authorList>
    </citation>
    <scope>NUCLEOTIDE SEQUENCE</scope>
    <source>
        <strain evidence="2">B-399</strain>
    </source>
</reference>
<dbReference type="InterPro" id="IPR036237">
    <property type="entry name" value="Xyl_isomerase-like_sf"/>
</dbReference>
<dbReference type="RefSeq" id="WP_281840677.1">
    <property type="nucleotide sequence ID" value="NZ_BROH01000001.1"/>
</dbReference>
<feature type="domain" description="Xylose isomerase-like TIM barrel" evidence="1">
    <location>
        <begin position="21"/>
        <end position="229"/>
    </location>
</feature>
<keyword evidence="3" id="KW-1185">Reference proteome</keyword>
<proteinExistence type="predicted"/>
<name>A0ABQ5LR23_9RHOB</name>
<evidence type="ECO:0000313" key="2">
    <source>
        <dbReference type="EMBL" id="GKY86721.1"/>
    </source>
</evidence>
<protein>
    <submittedName>
        <fullName evidence="2">Xylose isomerase</fullName>
    </submittedName>
</protein>
<evidence type="ECO:0000313" key="3">
    <source>
        <dbReference type="Proteomes" id="UP001144205"/>
    </source>
</evidence>
<dbReference type="Pfam" id="PF01261">
    <property type="entry name" value="AP_endonuc_2"/>
    <property type="match status" value="1"/>
</dbReference>
<dbReference type="GO" id="GO:0016853">
    <property type="term" value="F:isomerase activity"/>
    <property type="evidence" value="ECO:0007669"/>
    <property type="project" value="UniProtKB-KW"/>
</dbReference>
<organism evidence="2 3">
    <name type="scientific">Sinisalibacter aestuarii</name>
    <dbReference type="NCBI Taxonomy" id="2949426"/>
    <lineage>
        <taxon>Bacteria</taxon>
        <taxon>Pseudomonadati</taxon>
        <taxon>Pseudomonadota</taxon>
        <taxon>Alphaproteobacteria</taxon>
        <taxon>Rhodobacterales</taxon>
        <taxon>Roseobacteraceae</taxon>
        <taxon>Sinisalibacter</taxon>
    </lineage>
</organism>
<dbReference type="SUPFAM" id="SSF51658">
    <property type="entry name" value="Xylose isomerase-like"/>
    <property type="match status" value="1"/>
</dbReference>
<accession>A0ABQ5LR23</accession>
<dbReference type="PANTHER" id="PTHR12110:SF41">
    <property type="entry name" value="INOSOSE DEHYDRATASE"/>
    <property type="match status" value="1"/>
</dbReference>
<dbReference type="Proteomes" id="UP001144205">
    <property type="component" value="Unassembled WGS sequence"/>
</dbReference>
<dbReference type="PANTHER" id="PTHR12110">
    <property type="entry name" value="HYDROXYPYRUVATE ISOMERASE"/>
    <property type="match status" value="1"/>
</dbReference>
<keyword evidence="2" id="KW-0413">Isomerase</keyword>
<sequence>MPEISYQLYSSRRHPLDDTLEMLADLGFEYVEGCDPQLATPDETRALLDKHGLAMPTAHASLDRIESSPDRVIAAAKLLGVETVIAPWLAPQDRPADRAGWQEIARRLAQAGAPIRAAGLGFAWHNHDYEFTLTADGCLPIEEIAAAPGVDLELDLGWIHAAGHDPADWVRRLSGKIVAAHLKDRAAPGENAEEEGWADLGSGTVNYNRVLPALKEADVEHWVLEHDAPTDDERFATRSFMTAAVFAF</sequence>
<dbReference type="InterPro" id="IPR013022">
    <property type="entry name" value="Xyl_isomerase-like_TIM-brl"/>
</dbReference>
<gene>
    <name evidence="2" type="ORF">STA1M1_05900</name>
</gene>
<dbReference type="Gene3D" id="3.20.20.150">
    <property type="entry name" value="Divalent-metal-dependent TIM barrel enzymes"/>
    <property type="match status" value="1"/>
</dbReference>